<name>A0A8H7S1F1_9FUNG</name>
<reference evidence="2 3" key="1">
    <citation type="submission" date="2020-12" db="EMBL/GenBank/DDBJ databases">
        <title>Metabolic potential, ecology and presence of endohyphal bacteria is reflected in genomic diversity of Mucoromycotina.</title>
        <authorList>
            <person name="Muszewska A."/>
            <person name="Okrasinska A."/>
            <person name="Steczkiewicz K."/>
            <person name="Drgas O."/>
            <person name="Orlowska M."/>
            <person name="Perlinska-Lenart U."/>
            <person name="Aleksandrzak-Piekarczyk T."/>
            <person name="Szatraj K."/>
            <person name="Zielenkiewicz U."/>
            <person name="Pilsyk S."/>
            <person name="Malc E."/>
            <person name="Mieczkowski P."/>
            <person name="Kruszewska J.S."/>
            <person name="Biernat P."/>
            <person name="Pawlowska J."/>
        </authorList>
    </citation>
    <scope>NUCLEOTIDE SEQUENCE [LARGE SCALE GENOMIC DNA]</scope>
    <source>
        <strain evidence="2 3">CBS 142.35</strain>
    </source>
</reference>
<keyword evidence="3" id="KW-1185">Reference proteome</keyword>
<dbReference type="AlphaFoldDB" id="A0A8H7S1F1"/>
<feature type="compositionally biased region" description="Basic and acidic residues" evidence="1">
    <location>
        <begin position="138"/>
        <end position="147"/>
    </location>
</feature>
<organism evidence="2 3">
    <name type="scientific">Circinella minor</name>
    <dbReference type="NCBI Taxonomy" id="1195481"/>
    <lineage>
        <taxon>Eukaryota</taxon>
        <taxon>Fungi</taxon>
        <taxon>Fungi incertae sedis</taxon>
        <taxon>Mucoromycota</taxon>
        <taxon>Mucoromycotina</taxon>
        <taxon>Mucoromycetes</taxon>
        <taxon>Mucorales</taxon>
        <taxon>Lichtheimiaceae</taxon>
        <taxon>Circinella</taxon>
    </lineage>
</organism>
<evidence type="ECO:0000313" key="2">
    <source>
        <dbReference type="EMBL" id="KAG2221117.1"/>
    </source>
</evidence>
<evidence type="ECO:0000256" key="1">
    <source>
        <dbReference type="SAM" id="MobiDB-lite"/>
    </source>
</evidence>
<proteinExistence type="predicted"/>
<feature type="compositionally biased region" description="Basic and acidic residues" evidence="1">
    <location>
        <begin position="106"/>
        <end position="116"/>
    </location>
</feature>
<dbReference type="Proteomes" id="UP000646827">
    <property type="component" value="Unassembled WGS sequence"/>
</dbReference>
<accession>A0A8H7S1F1</accession>
<sequence>MTQYSVQDNKHGIMIDEKLHISIEYQKMKSQIVDTYINCEDNKQRQDFINIINSATGSFQPPPIESLILPCSVRAKGRPLKRAIGSRLSSGYEIEEKNMARQIKDSKILKEKEASKKKNNTSLPEIKDAYTASPNKRSRAEEDLVAC</sequence>
<gene>
    <name evidence="2" type="ORF">INT45_008638</name>
</gene>
<protein>
    <submittedName>
        <fullName evidence="2">Uncharacterized protein</fullName>
    </submittedName>
</protein>
<comment type="caution">
    <text evidence="2">The sequence shown here is derived from an EMBL/GenBank/DDBJ whole genome shotgun (WGS) entry which is preliminary data.</text>
</comment>
<feature type="region of interest" description="Disordered" evidence="1">
    <location>
        <begin position="106"/>
        <end position="147"/>
    </location>
</feature>
<dbReference type="EMBL" id="JAEPRB010000119">
    <property type="protein sequence ID" value="KAG2221117.1"/>
    <property type="molecule type" value="Genomic_DNA"/>
</dbReference>
<evidence type="ECO:0000313" key="3">
    <source>
        <dbReference type="Proteomes" id="UP000646827"/>
    </source>
</evidence>